<dbReference type="SUPFAM" id="SSF54060">
    <property type="entry name" value="His-Me finger endonucleases"/>
    <property type="match status" value="1"/>
</dbReference>
<gene>
    <name evidence="2" type="ORF">UFOVP135_57</name>
</gene>
<proteinExistence type="predicted"/>
<reference evidence="2" key="1">
    <citation type="submission" date="2020-04" db="EMBL/GenBank/DDBJ databases">
        <authorList>
            <person name="Chiriac C."/>
            <person name="Salcher M."/>
            <person name="Ghai R."/>
            <person name="Kavagutti S V."/>
        </authorList>
    </citation>
    <scope>NUCLEOTIDE SEQUENCE</scope>
</reference>
<dbReference type="InterPro" id="IPR003615">
    <property type="entry name" value="HNH_nuc"/>
</dbReference>
<dbReference type="InterPro" id="IPR044925">
    <property type="entry name" value="His-Me_finger_sf"/>
</dbReference>
<dbReference type="InterPro" id="IPR044930">
    <property type="entry name" value="Homing_endonuclease_His-Me"/>
</dbReference>
<accession>A0A6J5LFV7</accession>
<name>A0A6J5LFV7_9CAUD</name>
<sequence length="130" mass="15747">MKKIYDTHEERLAARRARRRDDRGLSEFDYKWKWVKKRKDGCWEWLGQKWRTGYGYVRFRLDGKIKHIAAHRYFYKLHKGAFDESLDVLHTCDNPCCVNPNHLWLGTHTDNMQDMVAKGRHVKRGQKVRE</sequence>
<dbReference type="Pfam" id="PF13392">
    <property type="entry name" value="HNH_3"/>
    <property type="match status" value="1"/>
</dbReference>
<dbReference type="EMBL" id="LR796254">
    <property type="protein sequence ID" value="CAB4131977.1"/>
    <property type="molecule type" value="Genomic_DNA"/>
</dbReference>
<dbReference type="Gene3D" id="3.90.75.10">
    <property type="entry name" value="Homing Intron 3 (I-ppo) Encoded Endonuclease, Chain A"/>
    <property type="match status" value="1"/>
</dbReference>
<organism evidence="2">
    <name type="scientific">uncultured Caudovirales phage</name>
    <dbReference type="NCBI Taxonomy" id="2100421"/>
    <lineage>
        <taxon>Viruses</taxon>
        <taxon>Duplodnaviria</taxon>
        <taxon>Heunggongvirae</taxon>
        <taxon>Uroviricota</taxon>
        <taxon>Caudoviricetes</taxon>
        <taxon>Peduoviridae</taxon>
        <taxon>Maltschvirus</taxon>
        <taxon>Maltschvirus maltsch</taxon>
    </lineage>
</organism>
<evidence type="ECO:0000313" key="2">
    <source>
        <dbReference type="EMBL" id="CAB4131977.1"/>
    </source>
</evidence>
<dbReference type="GO" id="GO:0004519">
    <property type="term" value="F:endonuclease activity"/>
    <property type="evidence" value="ECO:0007669"/>
    <property type="project" value="InterPro"/>
</dbReference>
<feature type="domain" description="HNH nuclease" evidence="1">
    <location>
        <begin position="69"/>
        <end position="113"/>
    </location>
</feature>
<evidence type="ECO:0000259" key="1">
    <source>
        <dbReference type="Pfam" id="PF13392"/>
    </source>
</evidence>
<protein>
    <submittedName>
        <fullName evidence="2">HNH nuclease</fullName>
    </submittedName>
</protein>